<evidence type="ECO:0008006" key="3">
    <source>
        <dbReference type="Google" id="ProtNLM"/>
    </source>
</evidence>
<name>A0A540KTV0_MALBA</name>
<dbReference type="STRING" id="106549.A0A540KTV0"/>
<gene>
    <name evidence="1" type="ORF">C1H46_036855</name>
</gene>
<dbReference type="Pfam" id="PF14223">
    <property type="entry name" value="Retrotran_gag_2"/>
    <property type="match status" value="1"/>
</dbReference>
<protein>
    <recommendedName>
        <fullName evidence="3">Retrotransposon gag domain-containing protein</fullName>
    </recommendedName>
</protein>
<evidence type="ECO:0000313" key="1">
    <source>
        <dbReference type="EMBL" id="TQD77646.1"/>
    </source>
</evidence>
<proteinExistence type="predicted"/>
<dbReference type="EMBL" id="VIEB01000951">
    <property type="protein sequence ID" value="TQD77646.1"/>
    <property type="molecule type" value="Genomic_DNA"/>
</dbReference>
<organism evidence="1 2">
    <name type="scientific">Malus baccata</name>
    <name type="common">Siberian crab apple</name>
    <name type="synonym">Pyrus baccata</name>
    <dbReference type="NCBI Taxonomy" id="106549"/>
    <lineage>
        <taxon>Eukaryota</taxon>
        <taxon>Viridiplantae</taxon>
        <taxon>Streptophyta</taxon>
        <taxon>Embryophyta</taxon>
        <taxon>Tracheophyta</taxon>
        <taxon>Spermatophyta</taxon>
        <taxon>Magnoliopsida</taxon>
        <taxon>eudicotyledons</taxon>
        <taxon>Gunneridae</taxon>
        <taxon>Pentapetalae</taxon>
        <taxon>rosids</taxon>
        <taxon>fabids</taxon>
        <taxon>Rosales</taxon>
        <taxon>Rosaceae</taxon>
        <taxon>Amygdaloideae</taxon>
        <taxon>Maleae</taxon>
        <taxon>Malus</taxon>
    </lineage>
</organism>
<dbReference type="PANTHER" id="PTHR47481">
    <property type="match status" value="1"/>
</dbReference>
<dbReference type="Proteomes" id="UP000315295">
    <property type="component" value="Unassembled WGS sequence"/>
</dbReference>
<accession>A0A540KTV0</accession>
<sequence length="198" mass="21751">MLIATLSDESVEHGLGSKTANEAWVNLQNRYASVSKARVNTLKIKFQTMKKGGSYVDQYLSRLRNIKDQLIAAGEDFSDNDFIVAVLSGLPREYYVIRIVIFTRDTTMSLREFREQLLCAEREAESVVNNLTSNLTGLYMQGSNGLSSQVSMTQWSSSNSEDVPYTIGGVITQIPRGGSTFGGPYTQGSSSSNSGHVQ</sequence>
<keyword evidence="2" id="KW-1185">Reference proteome</keyword>
<evidence type="ECO:0000313" key="2">
    <source>
        <dbReference type="Proteomes" id="UP000315295"/>
    </source>
</evidence>
<dbReference type="AlphaFoldDB" id="A0A540KTV0"/>
<dbReference type="PANTHER" id="PTHR47481:SF22">
    <property type="entry name" value="RETROTRANSPOSON GAG DOMAIN-CONTAINING PROTEIN"/>
    <property type="match status" value="1"/>
</dbReference>
<comment type="caution">
    <text evidence="1">The sequence shown here is derived from an EMBL/GenBank/DDBJ whole genome shotgun (WGS) entry which is preliminary data.</text>
</comment>
<reference evidence="1 2" key="1">
    <citation type="journal article" date="2019" name="G3 (Bethesda)">
        <title>Sequencing of a Wild Apple (Malus baccata) Genome Unravels the Differences Between Cultivated and Wild Apple Species Regarding Disease Resistance and Cold Tolerance.</title>
        <authorList>
            <person name="Chen X."/>
        </authorList>
    </citation>
    <scope>NUCLEOTIDE SEQUENCE [LARGE SCALE GENOMIC DNA]</scope>
    <source>
        <strain evidence="2">cv. Shandingzi</strain>
        <tissue evidence="1">Leaves</tissue>
    </source>
</reference>